<dbReference type="PANTHER" id="PTHR46599:SF3">
    <property type="entry name" value="PIGGYBAC TRANSPOSABLE ELEMENT-DERIVED PROTEIN 4"/>
    <property type="match status" value="1"/>
</dbReference>
<accession>A0ABD2AAH7</accession>
<evidence type="ECO:0000313" key="4">
    <source>
        <dbReference type="EMBL" id="KAL2717623.1"/>
    </source>
</evidence>
<sequence>MRKVSSSRRSKNDEIFDSDDNDVIVPIRKRMKRFIIVDESSEEENIKPKWNGSWDWKETNNVPIIWNYSQSCGIKDFVLNQLSDDHGVLELFFTVFDENFWNLLVTQTNLYADQIMSNERKRRKMDDTWFSVTQDEMKAYYALCILMTQVKKSNVQMYWSKREVIQTPIFGKIMPFKRFRQISRFLHFSDNETTESNDCFQKANTGFCCNFQIYTDQDKNQPNDTASQNVVMELMKSVINKGHTLFLDKWYSSPALFLQLRAQKTNVIGTVRSNKQNMPKNLAINKLKRGEYLYRTCNGLLALRWKDKRDDYLLSTKHTMVELTEVTRKQHKKTLKPNCVIEYKKGMAGIKLQKQMLACFPIMRKFIKGYRKLFFYMSDMALFNTYIMKKKIYDQGKQTYVDYRINIAEAILQHVQLPDYTRRGTSSLGITPLRLQAQYWSHFPKHIDATPKRKHPSKTCEVCYKQNKRSATTWECTKCKIALHLPECFVKYGKELIKRSLNSLLTQDSFSNDDRHCERNSNKTKAQFRDTPSQKASLLLNNITTRGTTSTINFSLRQTNEPFAKTRLYPIILRYVGEVEERERTRVRRYDEKVFAFSKIGYERHAPVLKGKGQKGVDKGRVNNLCWDHGFKDEKKKKEKYIERKNEKDEEKKLKRKIRIDGSSLNSRIIKIDASRHWLSRWKTVRLREWPVSIREPSRKAREKFHEDFLSLSNNFNSIILVSNAMINSGKMEMRSKLLLIVDVFKSVIIYYEKYPTTVEKEGSSRRWWGWGGICATKCARLAEIRLTRKLDSTKSISLEGIRHNAIKWNKSCSKSGPVWLTCYNATSTLARNSADKLYGREGRSVDVNAYASAVHLVSALQETFVSKWIVMKYDPMINPKVQRETDVSGNKVTFGYIFSNEFERMAKVELVMVMVMVMVVVEVVVKVVVPRFSDKHTKGNVCARKTKTRMRMGDEDEDEDEVENEDEISEILTAWAYVVARLNATSYTMLHATVLFNLHRTELVILLCGGRNELQDCRSQRDRDEQTDREKERHRETEDHALEKLRATN</sequence>
<keyword evidence="2" id="KW-0812">Transmembrane</keyword>
<gene>
    <name evidence="4" type="ORF">V1478_013323</name>
</gene>
<dbReference type="EMBL" id="JAUDFV010000153">
    <property type="protein sequence ID" value="KAL2717623.1"/>
    <property type="molecule type" value="Genomic_DNA"/>
</dbReference>
<feature type="region of interest" description="Disordered" evidence="1">
    <location>
        <begin position="1018"/>
        <end position="1050"/>
    </location>
</feature>
<keyword evidence="5" id="KW-1185">Reference proteome</keyword>
<comment type="caution">
    <text evidence="4">The sequence shown here is derived from an EMBL/GenBank/DDBJ whole genome shotgun (WGS) entry which is preliminary data.</text>
</comment>
<feature type="transmembrane region" description="Helical" evidence="2">
    <location>
        <begin position="911"/>
        <end position="930"/>
    </location>
</feature>
<protein>
    <submittedName>
        <fullName evidence="4">PiggyBac transposable element-derived protein 4-like</fullName>
    </submittedName>
</protein>
<dbReference type="AlphaFoldDB" id="A0ABD2AAH7"/>
<reference evidence="4 5" key="1">
    <citation type="journal article" date="2024" name="Ann. Entomol. Soc. Am.">
        <title>Genomic analyses of the southern and eastern yellowjacket wasps (Hymenoptera: Vespidae) reveal evolutionary signatures of social life.</title>
        <authorList>
            <person name="Catto M.A."/>
            <person name="Caine P.B."/>
            <person name="Orr S.E."/>
            <person name="Hunt B.G."/>
            <person name="Goodisman M.A.D."/>
        </authorList>
    </citation>
    <scope>NUCLEOTIDE SEQUENCE [LARGE SCALE GENOMIC DNA]</scope>
    <source>
        <strain evidence="4">233</strain>
        <tissue evidence="4">Head and thorax</tissue>
    </source>
</reference>
<evidence type="ECO:0000256" key="2">
    <source>
        <dbReference type="SAM" id="Phobius"/>
    </source>
</evidence>
<evidence type="ECO:0000313" key="5">
    <source>
        <dbReference type="Proteomes" id="UP001607302"/>
    </source>
</evidence>
<dbReference type="PANTHER" id="PTHR46599">
    <property type="entry name" value="PIGGYBAC TRANSPOSABLE ELEMENT-DERIVED PROTEIN 4"/>
    <property type="match status" value="1"/>
</dbReference>
<keyword evidence="2" id="KW-0472">Membrane</keyword>
<dbReference type="Pfam" id="PF13843">
    <property type="entry name" value="DDE_Tnp_1_7"/>
    <property type="match status" value="1"/>
</dbReference>
<organism evidence="4 5">
    <name type="scientific">Vespula squamosa</name>
    <name type="common">Southern yellow jacket</name>
    <name type="synonym">Wasp</name>
    <dbReference type="NCBI Taxonomy" id="30214"/>
    <lineage>
        <taxon>Eukaryota</taxon>
        <taxon>Metazoa</taxon>
        <taxon>Ecdysozoa</taxon>
        <taxon>Arthropoda</taxon>
        <taxon>Hexapoda</taxon>
        <taxon>Insecta</taxon>
        <taxon>Pterygota</taxon>
        <taxon>Neoptera</taxon>
        <taxon>Endopterygota</taxon>
        <taxon>Hymenoptera</taxon>
        <taxon>Apocrita</taxon>
        <taxon>Aculeata</taxon>
        <taxon>Vespoidea</taxon>
        <taxon>Vespidae</taxon>
        <taxon>Vespinae</taxon>
        <taxon>Vespula</taxon>
    </lineage>
</organism>
<evidence type="ECO:0000256" key="1">
    <source>
        <dbReference type="SAM" id="MobiDB-lite"/>
    </source>
</evidence>
<proteinExistence type="predicted"/>
<feature type="domain" description="PiggyBac transposable element-derived protein" evidence="3">
    <location>
        <begin position="199"/>
        <end position="386"/>
    </location>
</feature>
<dbReference type="Proteomes" id="UP001607302">
    <property type="component" value="Unassembled WGS sequence"/>
</dbReference>
<dbReference type="InterPro" id="IPR029526">
    <property type="entry name" value="PGBD"/>
</dbReference>
<keyword evidence="2" id="KW-1133">Transmembrane helix</keyword>
<evidence type="ECO:0000259" key="3">
    <source>
        <dbReference type="Pfam" id="PF13843"/>
    </source>
</evidence>
<name>A0ABD2AAH7_VESSQ</name>